<proteinExistence type="predicted"/>
<dbReference type="Pfam" id="PF00069">
    <property type="entry name" value="Pkinase"/>
    <property type="match status" value="1"/>
</dbReference>
<evidence type="ECO:0000259" key="1">
    <source>
        <dbReference type="PROSITE" id="PS50011"/>
    </source>
</evidence>
<protein>
    <submittedName>
        <fullName evidence="3">Serine/threonine-protein kinase 32A-like</fullName>
    </submittedName>
</protein>
<dbReference type="PANTHER" id="PTHR44167:SF30">
    <property type="entry name" value="PHOSPHORYLASE KINASE"/>
    <property type="match status" value="1"/>
</dbReference>
<dbReference type="InterPro" id="IPR011009">
    <property type="entry name" value="Kinase-like_dom_sf"/>
</dbReference>
<gene>
    <name evidence="3" type="primary">LOC101850827</name>
</gene>
<evidence type="ECO:0000313" key="2">
    <source>
        <dbReference type="Proteomes" id="UP000694888"/>
    </source>
</evidence>
<dbReference type="Gene3D" id="1.10.510.10">
    <property type="entry name" value="Transferase(Phosphotransferase) domain 1"/>
    <property type="match status" value="1"/>
</dbReference>
<dbReference type="CDD" id="cd00180">
    <property type="entry name" value="PKc"/>
    <property type="match status" value="1"/>
</dbReference>
<sequence>MSSEQLMEFTCLIKMEKENDVFNYYHIHHVSILHQGQRSKVLMGVSNITPDKKFAIKLMPLHHAKDTNRFAHELRMMNHLADIPGVVPLLTPFISGHTGYLVMPYYGKGDLLSQIGNFNDYSWFKVLVNTAVSLQSLHKKRIYHQAMMPENILLTRSNNPYISDFGAARKLSEGCDKVDTWTAPSGFRGPEADREEGGEFCPFQMDTYSLAVSMWQALSGLCPAIYHPLDHLEYIPPQYAHFLMYLLLPDPDKRWTLAKFLNEVLVLHPELF</sequence>
<dbReference type="InterPro" id="IPR000719">
    <property type="entry name" value="Prot_kinase_dom"/>
</dbReference>
<feature type="domain" description="Protein kinase" evidence="1">
    <location>
        <begin position="27"/>
        <end position="271"/>
    </location>
</feature>
<organism evidence="2 3">
    <name type="scientific">Aplysia californica</name>
    <name type="common">California sea hare</name>
    <dbReference type="NCBI Taxonomy" id="6500"/>
    <lineage>
        <taxon>Eukaryota</taxon>
        <taxon>Metazoa</taxon>
        <taxon>Spiralia</taxon>
        <taxon>Lophotrochozoa</taxon>
        <taxon>Mollusca</taxon>
        <taxon>Gastropoda</taxon>
        <taxon>Heterobranchia</taxon>
        <taxon>Euthyneura</taxon>
        <taxon>Tectipleura</taxon>
        <taxon>Aplysiida</taxon>
        <taxon>Aplysioidea</taxon>
        <taxon>Aplysiidae</taxon>
        <taxon>Aplysia</taxon>
    </lineage>
</organism>
<dbReference type="Proteomes" id="UP000694888">
    <property type="component" value="Unplaced"/>
</dbReference>
<dbReference type="GeneID" id="101850827"/>
<name>A0ABM0JYB9_APLCA</name>
<dbReference type="SUPFAM" id="SSF56112">
    <property type="entry name" value="Protein kinase-like (PK-like)"/>
    <property type="match status" value="1"/>
</dbReference>
<evidence type="ECO:0000313" key="3">
    <source>
        <dbReference type="RefSeq" id="XP_005104436.1"/>
    </source>
</evidence>
<accession>A0ABM0JYB9</accession>
<keyword evidence="2" id="KW-1185">Reference proteome</keyword>
<dbReference type="PROSITE" id="PS50011">
    <property type="entry name" value="PROTEIN_KINASE_DOM"/>
    <property type="match status" value="1"/>
</dbReference>
<reference evidence="3" key="1">
    <citation type="submission" date="2025-08" db="UniProtKB">
        <authorList>
            <consortium name="RefSeq"/>
        </authorList>
    </citation>
    <scope>IDENTIFICATION</scope>
</reference>
<dbReference type="PANTHER" id="PTHR44167">
    <property type="entry name" value="OVARIAN-SPECIFIC SERINE/THREONINE-PROTEIN KINASE LOK-RELATED"/>
    <property type="match status" value="1"/>
</dbReference>
<dbReference type="RefSeq" id="XP_005104436.1">
    <property type="nucleotide sequence ID" value="XM_005104379.3"/>
</dbReference>